<dbReference type="AlphaFoldDB" id="A0A0E9QA02"/>
<proteinExistence type="predicted"/>
<protein>
    <submittedName>
        <fullName evidence="1">Uncharacterized protein</fullName>
    </submittedName>
</protein>
<reference evidence="1" key="1">
    <citation type="submission" date="2014-11" db="EMBL/GenBank/DDBJ databases">
        <authorList>
            <person name="Amaro Gonzalez C."/>
        </authorList>
    </citation>
    <scope>NUCLEOTIDE SEQUENCE</scope>
</reference>
<name>A0A0E9QA02_ANGAN</name>
<sequence>MAEVADSQAHHSARFKDSWPMEGRNMPILTNNMVFLNFPTLCYAG</sequence>
<accession>A0A0E9QA02</accession>
<reference evidence="1" key="2">
    <citation type="journal article" date="2015" name="Fish Shellfish Immunol.">
        <title>Early steps in the European eel (Anguilla anguilla)-Vibrio vulnificus interaction in the gills: Role of the RtxA13 toxin.</title>
        <authorList>
            <person name="Callol A."/>
            <person name="Pajuelo D."/>
            <person name="Ebbesson L."/>
            <person name="Teles M."/>
            <person name="MacKenzie S."/>
            <person name="Amaro C."/>
        </authorList>
    </citation>
    <scope>NUCLEOTIDE SEQUENCE</scope>
</reference>
<dbReference type="EMBL" id="GBXM01095245">
    <property type="protein sequence ID" value="JAH13332.1"/>
    <property type="molecule type" value="Transcribed_RNA"/>
</dbReference>
<organism evidence="1">
    <name type="scientific">Anguilla anguilla</name>
    <name type="common">European freshwater eel</name>
    <name type="synonym">Muraena anguilla</name>
    <dbReference type="NCBI Taxonomy" id="7936"/>
    <lineage>
        <taxon>Eukaryota</taxon>
        <taxon>Metazoa</taxon>
        <taxon>Chordata</taxon>
        <taxon>Craniata</taxon>
        <taxon>Vertebrata</taxon>
        <taxon>Euteleostomi</taxon>
        <taxon>Actinopterygii</taxon>
        <taxon>Neopterygii</taxon>
        <taxon>Teleostei</taxon>
        <taxon>Anguilliformes</taxon>
        <taxon>Anguillidae</taxon>
        <taxon>Anguilla</taxon>
    </lineage>
</organism>
<evidence type="ECO:0000313" key="1">
    <source>
        <dbReference type="EMBL" id="JAH13332.1"/>
    </source>
</evidence>